<dbReference type="Proteomes" id="UP000326396">
    <property type="component" value="Linkage Group LG12"/>
</dbReference>
<name>A0A5N6PL92_9ASTR</name>
<comment type="caution">
    <text evidence="1">The sequence shown here is derived from an EMBL/GenBank/DDBJ whole genome shotgun (WGS) entry which is preliminary data.</text>
</comment>
<gene>
    <name evidence="1" type="ORF">E3N88_09121</name>
</gene>
<sequence length="233" mass="26163">MVVCEVSHHLRHRTADRGNDRLLFCSQSCKFQETNLEVFIRDEYQGKEESPGGCSGIYPSPPCFDDYGDEEVNTNDYLWVSKVLNRVVIQGGGPLKGIDFLLGSNCGLTESIVGLNDKYLNRWMTRYTSTLAGNFDEFLEVDSMMNKVGHVIALDDQKNLLIESSTKATIMVFSIHKLVKKVNLQLTELPTKVVMKLAPTHGTLRSSDSGDEFETSSYNTRFGDSSKGFNRRV</sequence>
<dbReference type="AlphaFoldDB" id="A0A5N6PL92"/>
<evidence type="ECO:0000313" key="2">
    <source>
        <dbReference type="Proteomes" id="UP000326396"/>
    </source>
</evidence>
<protein>
    <submittedName>
        <fullName evidence="1">Uncharacterized protein</fullName>
    </submittedName>
</protein>
<evidence type="ECO:0000313" key="1">
    <source>
        <dbReference type="EMBL" id="KAD6454415.1"/>
    </source>
</evidence>
<proteinExistence type="predicted"/>
<organism evidence="1 2">
    <name type="scientific">Mikania micrantha</name>
    <name type="common">bitter vine</name>
    <dbReference type="NCBI Taxonomy" id="192012"/>
    <lineage>
        <taxon>Eukaryota</taxon>
        <taxon>Viridiplantae</taxon>
        <taxon>Streptophyta</taxon>
        <taxon>Embryophyta</taxon>
        <taxon>Tracheophyta</taxon>
        <taxon>Spermatophyta</taxon>
        <taxon>Magnoliopsida</taxon>
        <taxon>eudicotyledons</taxon>
        <taxon>Gunneridae</taxon>
        <taxon>Pentapetalae</taxon>
        <taxon>asterids</taxon>
        <taxon>campanulids</taxon>
        <taxon>Asterales</taxon>
        <taxon>Asteraceae</taxon>
        <taxon>Asteroideae</taxon>
        <taxon>Heliantheae alliance</taxon>
        <taxon>Eupatorieae</taxon>
        <taxon>Mikania</taxon>
    </lineage>
</organism>
<accession>A0A5N6PL92</accession>
<dbReference type="EMBL" id="SZYD01000004">
    <property type="protein sequence ID" value="KAD6454415.1"/>
    <property type="molecule type" value="Genomic_DNA"/>
</dbReference>
<reference evidence="1 2" key="1">
    <citation type="submission" date="2019-05" db="EMBL/GenBank/DDBJ databases">
        <title>Mikania micrantha, genome provides insights into the molecular mechanism of rapid growth.</title>
        <authorList>
            <person name="Liu B."/>
        </authorList>
    </citation>
    <scope>NUCLEOTIDE SEQUENCE [LARGE SCALE GENOMIC DNA]</scope>
    <source>
        <strain evidence="1">NLD-2019</strain>
        <tissue evidence="1">Leaf</tissue>
    </source>
</reference>
<keyword evidence="2" id="KW-1185">Reference proteome</keyword>